<accession>U4LCY6</accession>
<keyword evidence="3" id="KW-1185">Reference proteome</keyword>
<sequence>MSVKSTKHINDTTLSDLSKPSSTTARVQRARIFIGNIKKEIHGPDFKKSSSTRHATQRAKAFLGDIRKDIHPPKPSFTSLRSKSASSYTQTIGVPSAKSKCREQSIVLIDNSLSKKRNGNGNVLVSAVNSEVELDILLFKCDKETAKYNANNAGVSERSSYSKGSKSEPAPQPIIKEILRLVDWYRKASLDGLVYGLIALDEKLKLNKDFKGRINVFKIELIPVGKDKCASDRMGDIAERCSCKGWSKGLSPLNVEVMKN</sequence>
<organism evidence="2 3">
    <name type="scientific">Pyronema omphalodes (strain CBS 100304)</name>
    <name type="common">Pyronema confluens</name>
    <dbReference type="NCBI Taxonomy" id="1076935"/>
    <lineage>
        <taxon>Eukaryota</taxon>
        <taxon>Fungi</taxon>
        <taxon>Dikarya</taxon>
        <taxon>Ascomycota</taxon>
        <taxon>Pezizomycotina</taxon>
        <taxon>Pezizomycetes</taxon>
        <taxon>Pezizales</taxon>
        <taxon>Pyronemataceae</taxon>
        <taxon>Pyronema</taxon>
    </lineage>
</organism>
<dbReference type="EMBL" id="HF936555">
    <property type="protein sequence ID" value="CCX16986.1"/>
    <property type="molecule type" value="Genomic_DNA"/>
</dbReference>
<protein>
    <submittedName>
        <fullName evidence="2">Uncharacterized protein</fullName>
    </submittedName>
</protein>
<gene>
    <name evidence="2" type="ORF">PCON_03875</name>
</gene>
<dbReference type="Proteomes" id="UP000018144">
    <property type="component" value="Unassembled WGS sequence"/>
</dbReference>
<reference evidence="2 3" key="1">
    <citation type="journal article" date="2013" name="PLoS Genet.">
        <title>The genome and development-dependent transcriptomes of Pyronema confluens: a window into fungal evolution.</title>
        <authorList>
            <person name="Traeger S."/>
            <person name="Altegoer F."/>
            <person name="Freitag M."/>
            <person name="Gabaldon T."/>
            <person name="Kempken F."/>
            <person name="Kumar A."/>
            <person name="Marcet-Houben M."/>
            <person name="Poggeler S."/>
            <person name="Stajich J.E."/>
            <person name="Nowrousian M."/>
        </authorList>
    </citation>
    <scope>NUCLEOTIDE SEQUENCE [LARGE SCALE GENOMIC DNA]</scope>
    <source>
        <strain evidence="3">CBS 100304</strain>
        <tissue evidence="2">Vegetative mycelium</tissue>
    </source>
</reference>
<proteinExistence type="predicted"/>
<feature type="region of interest" description="Disordered" evidence="1">
    <location>
        <begin position="1"/>
        <end position="22"/>
    </location>
</feature>
<feature type="compositionally biased region" description="Polar residues" evidence="1">
    <location>
        <begin position="11"/>
        <end position="22"/>
    </location>
</feature>
<evidence type="ECO:0000256" key="1">
    <source>
        <dbReference type="SAM" id="MobiDB-lite"/>
    </source>
</evidence>
<evidence type="ECO:0000313" key="2">
    <source>
        <dbReference type="EMBL" id="CCX16986.1"/>
    </source>
</evidence>
<evidence type="ECO:0000313" key="3">
    <source>
        <dbReference type="Proteomes" id="UP000018144"/>
    </source>
</evidence>
<name>U4LCY6_PYROM</name>
<dbReference type="AlphaFoldDB" id="U4LCY6"/>